<keyword evidence="3" id="KW-1185">Reference proteome</keyword>
<reference evidence="2 3" key="1">
    <citation type="submission" date="2016-09" db="EMBL/GenBank/DDBJ databases">
        <title>Complete Genome Sequence of Streptomyces 5a phage BRock.</title>
        <authorList>
            <person name="Crossman A."/>
            <person name="Baron S."/>
            <person name="Jamdagni P."/>
            <person name="Khatri P."/>
            <person name="Sharma D."/>
            <person name="Pandey M."/>
            <person name="Goyal S."/>
            <person name="Kumar S."/>
            <person name="Phogat A."/>
            <person name="Chawla G."/>
            <person name="Pasricha M."/>
            <person name="Gupta K."/>
            <person name="Bazzad D."/>
            <person name="Aggarwal V."/>
            <person name="Poughat A."/>
            <person name="Singh K."/>
            <person name="Rana P."/>
            <person name="Gautam R."/>
            <person name="Sharma V."/>
            <person name="Tyagi D."/>
            <person name="Shahi A."/>
            <person name="Jangra N."/>
            <person name="Malik M."/>
            <person name="Sidhu P.K."/>
            <person name="Malik S."/>
            <person name="Ghalyan Y."/>
            <person name="Sharma S.S."/>
            <person name="Malik A."/>
            <person name="Chuttani R."/>
            <person name="Bamal N."/>
            <person name="Bhadula D."/>
            <person name="Batra A."/>
            <person name="Temple L."/>
            <person name="Nehra K."/>
        </authorList>
    </citation>
    <scope>NUCLEOTIDE SEQUENCE [LARGE SCALE GENOMIC DNA]</scope>
</reference>
<protein>
    <submittedName>
        <fullName evidence="2">Uncharacterized protein</fullName>
    </submittedName>
</protein>
<organism evidence="2 3">
    <name type="scientific">Streptomyces phage BRock</name>
    <dbReference type="NCBI Taxonomy" id="1913591"/>
    <lineage>
        <taxon>Viruses</taxon>
        <taxon>Duplodnaviria</taxon>
        <taxon>Heunggongvirae</taxon>
        <taxon>Uroviricota</taxon>
        <taxon>Caudoviricetes</taxon>
        <taxon>Borockvirus</taxon>
        <taxon>Borockvirus brock</taxon>
    </lineage>
</organism>
<evidence type="ECO:0000313" key="3">
    <source>
        <dbReference type="Proteomes" id="UP000224898"/>
    </source>
</evidence>
<sequence length="93" mass="10572">MTPENLQLRMFVLLLGGLGGSFEFRRDALEDDEFFKDIVIYQTQDDVKGTIGYTVKRHKVVEGDFVEKDRDTEEVLENTVQQDADDGDSVPGE</sequence>
<dbReference type="KEGG" id="vg:55601596"/>
<dbReference type="GeneID" id="55601596"/>
<dbReference type="Proteomes" id="UP000224898">
    <property type="component" value="Segment"/>
</dbReference>
<feature type="region of interest" description="Disordered" evidence="1">
    <location>
        <begin position="70"/>
        <end position="93"/>
    </location>
</feature>
<feature type="compositionally biased region" description="Acidic residues" evidence="1">
    <location>
        <begin position="83"/>
        <end position="93"/>
    </location>
</feature>
<dbReference type="RefSeq" id="YP_009831907.1">
    <property type="nucleotide sequence ID" value="NC_048650.1"/>
</dbReference>
<evidence type="ECO:0000256" key="1">
    <source>
        <dbReference type="SAM" id="MobiDB-lite"/>
    </source>
</evidence>
<proteinExistence type="predicted"/>
<evidence type="ECO:0000313" key="2">
    <source>
        <dbReference type="EMBL" id="APC46442.1"/>
    </source>
</evidence>
<name>A0A1J0GW77_9CAUD</name>
<accession>A0A1J0GW77</accession>
<dbReference type="EMBL" id="KX925554">
    <property type="protein sequence ID" value="APC46442.1"/>
    <property type="molecule type" value="Genomic_DNA"/>
</dbReference>